<name>A0AAN8SWG1_SOLBU</name>
<reference evidence="2 3" key="1">
    <citation type="submission" date="2024-02" db="EMBL/GenBank/DDBJ databases">
        <title>de novo genome assembly of Solanum bulbocastanum strain 11H21.</title>
        <authorList>
            <person name="Hosaka A.J."/>
        </authorList>
    </citation>
    <scope>NUCLEOTIDE SEQUENCE [LARGE SCALE GENOMIC DNA]</scope>
    <source>
        <tissue evidence="2">Young leaves</tissue>
    </source>
</reference>
<gene>
    <name evidence="2" type="ORF">RDI58_023825</name>
</gene>
<sequence>MIIFNIVDQNVVGRTFASAGEDLSKASTGVGEDLGRASVSVREDLGSTSSAAAASGIPEIGSDWESETEASDDSDNADLSDEGEDECGSEVHEEVINLRKENRAAKIKKKKEKRKRP</sequence>
<accession>A0AAN8SWG1</accession>
<protein>
    <submittedName>
        <fullName evidence="2">Uncharacterized protein</fullName>
    </submittedName>
</protein>
<evidence type="ECO:0000313" key="2">
    <source>
        <dbReference type="EMBL" id="KAK6777108.1"/>
    </source>
</evidence>
<evidence type="ECO:0000313" key="3">
    <source>
        <dbReference type="Proteomes" id="UP001371456"/>
    </source>
</evidence>
<feature type="compositionally biased region" description="Basic and acidic residues" evidence="1">
    <location>
        <begin position="89"/>
        <end position="104"/>
    </location>
</feature>
<organism evidence="2 3">
    <name type="scientific">Solanum bulbocastanum</name>
    <name type="common">Wild potato</name>
    <dbReference type="NCBI Taxonomy" id="147425"/>
    <lineage>
        <taxon>Eukaryota</taxon>
        <taxon>Viridiplantae</taxon>
        <taxon>Streptophyta</taxon>
        <taxon>Embryophyta</taxon>
        <taxon>Tracheophyta</taxon>
        <taxon>Spermatophyta</taxon>
        <taxon>Magnoliopsida</taxon>
        <taxon>eudicotyledons</taxon>
        <taxon>Gunneridae</taxon>
        <taxon>Pentapetalae</taxon>
        <taxon>asterids</taxon>
        <taxon>lamiids</taxon>
        <taxon>Solanales</taxon>
        <taxon>Solanaceae</taxon>
        <taxon>Solanoideae</taxon>
        <taxon>Solaneae</taxon>
        <taxon>Solanum</taxon>
    </lineage>
</organism>
<feature type="compositionally biased region" description="Basic residues" evidence="1">
    <location>
        <begin position="105"/>
        <end position="117"/>
    </location>
</feature>
<dbReference type="AlphaFoldDB" id="A0AAN8SWG1"/>
<evidence type="ECO:0000256" key="1">
    <source>
        <dbReference type="SAM" id="MobiDB-lite"/>
    </source>
</evidence>
<keyword evidence="3" id="KW-1185">Reference proteome</keyword>
<feature type="compositionally biased region" description="Acidic residues" evidence="1">
    <location>
        <begin position="62"/>
        <end position="88"/>
    </location>
</feature>
<dbReference type="Proteomes" id="UP001371456">
    <property type="component" value="Unassembled WGS sequence"/>
</dbReference>
<dbReference type="EMBL" id="JBANQN010000010">
    <property type="protein sequence ID" value="KAK6777108.1"/>
    <property type="molecule type" value="Genomic_DNA"/>
</dbReference>
<proteinExistence type="predicted"/>
<feature type="region of interest" description="Disordered" evidence="1">
    <location>
        <begin position="44"/>
        <end position="117"/>
    </location>
</feature>
<comment type="caution">
    <text evidence="2">The sequence shown here is derived from an EMBL/GenBank/DDBJ whole genome shotgun (WGS) entry which is preliminary data.</text>
</comment>